<keyword evidence="7 8" id="KW-0807">Transducer</keyword>
<comment type="caution">
    <text evidence="12">The sequence shown here is derived from an EMBL/GenBank/DDBJ whole genome shotgun (WGS) entry which is preliminary data.</text>
</comment>
<dbReference type="PRINTS" id="PR00237">
    <property type="entry name" value="GPCRRHODOPSN"/>
</dbReference>
<keyword evidence="4 8" id="KW-0297">G-protein coupled receptor</keyword>
<comment type="subcellular location">
    <subcellularLocation>
        <location evidence="1">Membrane</location>
        <topology evidence="1">Multi-pass membrane protein</topology>
    </subcellularLocation>
</comment>
<accession>A0AAV4ALK3</accession>
<feature type="transmembrane region" description="Helical" evidence="10">
    <location>
        <begin position="458"/>
        <end position="477"/>
    </location>
</feature>
<protein>
    <submittedName>
        <fullName evidence="12">Alpha-2 adrenergic receptor</fullName>
    </submittedName>
</protein>
<dbReference type="PANTHER" id="PTHR24243">
    <property type="entry name" value="G-PROTEIN COUPLED RECEPTOR"/>
    <property type="match status" value="1"/>
</dbReference>
<reference evidence="12 13" key="1">
    <citation type="journal article" date="2021" name="Elife">
        <title>Chloroplast acquisition without the gene transfer in kleptoplastic sea slugs, Plakobranchus ocellatus.</title>
        <authorList>
            <person name="Maeda T."/>
            <person name="Takahashi S."/>
            <person name="Yoshida T."/>
            <person name="Shimamura S."/>
            <person name="Takaki Y."/>
            <person name="Nagai Y."/>
            <person name="Toyoda A."/>
            <person name="Suzuki Y."/>
            <person name="Arimoto A."/>
            <person name="Ishii H."/>
            <person name="Satoh N."/>
            <person name="Nishiyama T."/>
            <person name="Hasebe M."/>
            <person name="Maruyama T."/>
            <person name="Minagawa J."/>
            <person name="Obokata J."/>
            <person name="Shigenobu S."/>
        </authorList>
    </citation>
    <scope>NUCLEOTIDE SEQUENCE [LARGE SCALE GENOMIC DNA]</scope>
</reference>
<dbReference type="SMART" id="SM01381">
    <property type="entry name" value="7TM_GPCR_Srsx"/>
    <property type="match status" value="1"/>
</dbReference>
<feature type="transmembrane region" description="Helical" evidence="10">
    <location>
        <begin position="124"/>
        <end position="145"/>
    </location>
</feature>
<keyword evidence="3 10" id="KW-1133">Transmembrane helix</keyword>
<dbReference type="AlphaFoldDB" id="A0AAV4ALK3"/>
<feature type="domain" description="G-protein coupled receptors family 1 profile" evidence="11">
    <location>
        <begin position="67"/>
        <end position="474"/>
    </location>
</feature>
<evidence type="ECO:0000313" key="12">
    <source>
        <dbReference type="EMBL" id="GFO07471.1"/>
    </source>
</evidence>
<dbReference type="SUPFAM" id="SSF81321">
    <property type="entry name" value="Family A G protein-coupled receptor-like"/>
    <property type="match status" value="1"/>
</dbReference>
<feature type="transmembrane region" description="Helical" evidence="10">
    <location>
        <begin position="216"/>
        <end position="237"/>
    </location>
</feature>
<gene>
    <name evidence="12" type="ORF">PoB_003397600</name>
</gene>
<dbReference type="PROSITE" id="PS50262">
    <property type="entry name" value="G_PROTEIN_RECEP_F1_2"/>
    <property type="match status" value="1"/>
</dbReference>
<dbReference type="InterPro" id="IPR017452">
    <property type="entry name" value="GPCR_Rhodpsn_7TM"/>
</dbReference>
<evidence type="ECO:0000256" key="7">
    <source>
        <dbReference type="ARBA" id="ARBA00023224"/>
    </source>
</evidence>
<dbReference type="CDD" id="cd00637">
    <property type="entry name" value="7tm_classA_rhodopsin-like"/>
    <property type="match status" value="1"/>
</dbReference>
<dbReference type="GO" id="GO:0005886">
    <property type="term" value="C:plasma membrane"/>
    <property type="evidence" value="ECO:0007669"/>
    <property type="project" value="TreeGrafter"/>
</dbReference>
<feature type="transmembrane region" description="Helical" evidence="10">
    <location>
        <begin position="47"/>
        <end position="74"/>
    </location>
</feature>
<keyword evidence="13" id="KW-1185">Reference proteome</keyword>
<evidence type="ECO:0000259" key="11">
    <source>
        <dbReference type="PROSITE" id="PS50262"/>
    </source>
</evidence>
<feature type="transmembrane region" description="Helical" evidence="10">
    <location>
        <begin position="166"/>
        <end position="187"/>
    </location>
</feature>
<evidence type="ECO:0000256" key="3">
    <source>
        <dbReference type="ARBA" id="ARBA00022989"/>
    </source>
</evidence>
<keyword evidence="6 8" id="KW-0675">Receptor</keyword>
<comment type="similarity">
    <text evidence="8">Belongs to the G-protein coupled receptor 1 family.</text>
</comment>
<organism evidence="12 13">
    <name type="scientific">Plakobranchus ocellatus</name>
    <dbReference type="NCBI Taxonomy" id="259542"/>
    <lineage>
        <taxon>Eukaryota</taxon>
        <taxon>Metazoa</taxon>
        <taxon>Spiralia</taxon>
        <taxon>Lophotrochozoa</taxon>
        <taxon>Mollusca</taxon>
        <taxon>Gastropoda</taxon>
        <taxon>Heterobranchia</taxon>
        <taxon>Euthyneura</taxon>
        <taxon>Panpulmonata</taxon>
        <taxon>Sacoglossa</taxon>
        <taxon>Placobranchoidea</taxon>
        <taxon>Plakobranchidae</taxon>
        <taxon>Plakobranchus</taxon>
    </lineage>
</organism>
<name>A0AAV4ALK3_9GAST</name>
<evidence type="ECO:0000256" key="2">
    <source>
        <dbReference type="ARBA" id="ARBA00022692"/>
    </source>
</evidence>
<evidence type="ECO:0000256" key="10">
    <source>
        <dbReference type="SAM" id="Phobius"/>
    </source>
</evidence>
<dbReference type="Pfam" id="PF00001">
    <property type="entry name" value="7tm_1"/>
    <property type="match status" value="1"/>
</dbReference>
<evidence type="ECO:0000256" key="9">
    <source>
        <dbReference type="SAM" id="MobiDB-lite"/>
    </source>
</evidence>
<dbReference type="Gene3D" id="1.20.1070.10">
    <property type="entry name" value="Rhodopsin 7-helix transmembrane proteins"/>
    <property type="match status" value="2"/>
</dbReference>
<keyword evidence="2 8" id="KW-0812">Transmembrane</keyword>
<feature type="region of interest" description="Disordered" evidence="9">
    <location>
        <begin position="1"/>
        <end position="29"/>
    </location>
</feature>
<dbReference type="GO" id="GO:0004930">
    <property type="term" value="F:G protein-coupled receptor activity"/>
    <property type="evidence" value="ECO:0007669"/>
    <property type="project" value="UniProtKB-KW"/>
</dbReference>
<dbReference type="InterPro" id="IPR000276">
    <property type="entry name" value="GPCR_Rhodpsn"/>
</dbReference>
<dbReference type="EMBL" id="BLXT01003865">
    <property type="protein sequence ID" value="GFO07471.1"/>
    <property type="molecule type" value="Genomic_DNA"/>
</dbReference>
<evidence type="ECO:0000256" key="4">
    <source>
        <dbReference type="ARBA" id="ARBA00023040"/>
    </source>
</evidence>
<feature type="transmembrane region" description="Helical" evidence="10">
    <location>
        <begin position="415"/>
        <end position="438"/>
    </location>
</feature>
<feature type="transmembrane region" description="Helical" evidence="10">
    <location>
        <begin position="86"/>
        <end position="104"/>
    </location>
</feature>
<evidence type="ECO:0000313" key="13">
    <source>
        <dbReference type="Proteomes" id="UP000735302"/>
    </source>
</evidence>
<evidence type="ECO:0000256" key="5">
    <source>
        <dbReference type="ARBA" id="ARBA00023136"/>
    </source>
</evidence>
<proteinExistence type="inferred from homology"/>
<dbReference type="PANTHER" id="PTHR24243:SF224">
    <property type="entry name" value="G-PROTEIN COUPLED RECEPTOR 19-RELATED"/>
    <property type="match status" value="1"/>
</dbReference>
<dbReference type="Proteomes" id="UP000735302">
    <property type="component" value="Unassembled WGS sequence"/>
</dbReference>
<evidence type="ECO:0000256" key="6">
    <source>
        <dbReference type="ARBA" id="ARBA00023170"/>
    </source>
</evidence>
<evidence type="ECO:0000256" key="8">
    <source>
        <dbReference type="RuleBase" id="RU000688"/>
    </source>
</evidence>
<sequence>MSNKTVQEEGEISTVMMTSTDDGKSGANATSEAELRKLLERLNYERMLAHIPAMVLVSLLMLIGVVGNTLVVYVYRRRFKKTSSNYFILTMAVFDLLACLIGMPVELYDLNNPYTFYSTVGCKLLRGCETFTIYGSAVVLLEIAFDRYFKICRPLMRIGLWRIRMLCGAAVVLAALLSVGSVILYGIDLKDTPHPEVTGHDCSIAEKYKDTVYETMFSTALGVLVAVVLLVLTAVYIRIWLEIRRRRPLILGDAFRMDENGGRADAAEEEGGRRNRGRFGIKYMPSVSEDESINNSVSSPNPHQNSVSLMELHMMHNSSNGGAAMYPNTASSSNTIYKSGSKSPGASTSLINNSHFFSKAPGMNGGSSDTTSYHHSLPRTKVSLNNQISIERPRPKLTSLSSFTPTRPKMTRTTVVLFAVTVAFVLSYLPSIAVMLARKFDDSLENSQSFALNATLKIFSNSFFINNAINPIIYSFLNVHFRRQARRTVEHIFCCCLRRRRRPPQKVDSDRSTKREFITRD</sequence>
<keyword evidence="5 10" id="KW-0472">Membrane</keyword>
<evidence type="ECO:0000256" key="1">
    <source>
        <dbReference type="ARBA" id="ARBA00004141"/>
    </source>
</evidence>
<dbReference type="PROSITE" id="PS00237">
    <property type="entry name" value="G_PROTEIN_RECEP_F1_1"/>
    <property type="match status" value="1"/>
</dbReference>